<dbReference type="SUPFAM" id="SSF56112">
    <property type="entry name" value="Protein kinase-like (PK-like)"/>
    <property type="match status" value="1"/>
</dbReference>
<organism evidence="2 3">
    <name type="scientific">Enhygromyxa salina</name>
    <dbReference type="NCBI Taxonomy" id="215803"/>
    <lineage>
        <taxon>Bacteria</taxon>
        <taxon>Pseudomonadati</taxon>
        <taxon>Myxococcota</taxon>
        <taxon>Polyangia</taxon>
        <taxon>Nannocystales</taxon>
        <taxon>Nannocystaceae</taxon>
        <taxon>Enhygromyxa</taxon>
    </lineage>
</organism>
<dbReference type="EMBL" id="JMCC02000021">
    <property type="protein sequence ID" value="KIG17709.1"/>
    <property type="molecule type" value="Genomic_DNA"/>
</dbReference>
<protein>
    <recommendedName>
        <fullName evidence="1">Aminoglycoside phosphotransferase domain-containing protein</fullName>
    </recommendedName>
</protein>
<proteinExistence type="predicted"/>
<dbReference type="Proteomes" id="UP000031599">
    <property type="component" value="Unassembled WGS sequence"/>
</dbReference>
<name>A0A0C1ZJT5_9BACT</name>
<dbReference type="InterPro" id="IPR002575">
    <property type="entry name" value="Aminoglycoside_PTrfase"/>
</dbReference>
<dbReference type="Gene3D" id="3.90.1200.10">
    <property type="match status" value="1"/>
</dbReference>
<sequence length="271" mass="29807">MQLDPRGRVFGVDVEDRSGAVRPIVIKRFDAPRLFEQERGVLADWFARGGELLGGARVPELLAANASLQTLVMTRVAGAPVGDEGSENGELAELHRAAGRCLAALHQLPVADRDPMPLVQALARRHRAWSRACEQALAPPEQRVVRTLAPSPALFDGAVRVPCHRDFTPNNWLWDGRTLALVDFEHARLDLALVDLAKLVAASWHSDRSLELAFFEGYGRQLTTRERTQLRSALMLHGVASLAWGLRHQDSGFVALGRRALALAETWSPAD</sequence>
<dbReference type="Pfam" id="PF01636">
    <property type="entry name" value="APH"/>
    <property type="match status" value="1"/>
</dbReference>
<reference evidence="2 3" key="1">
    <citation type="submission" date="2014-12" db="EMBL/GenBank/DDBJ databases">
        <title>Genome assembly of Enhygromyxa salina DSM 15201.</title>
        <authorList>
            <person name="Sharma G."/>
            <person name="Subramanian S."/>
        </authorList>
    </citation>
    <scope>NUCLEOTIDE SEQUENCE [LARGE SCALE GENOMIC DNA]</scope>
    <source>
        <strain evidence="2 3">DSM 15201</strain>
    </source>
</reference>
<feature type="domain" description="Aminoglycoside phosphotransferase" evidence="1">
    <location>
        <begin position="26"/>
        <end position="227"/>
    </location>
</feature>
<dbReference type="AlphaFoldDB" id="A0A0C1ZJT5"/>
<evidence type="ECO:0000313" key="2">
    <source>
        <dbReference type="EMBL" id="KIG17709.1"/>
    </source>
</evidence>
<accession>A0A0C1ZJT5</accession>
<evidence type="ECO:0000259" key="1">
    <source>
        <dbReference type="Pfam" id="PF01636"/>
    </source>
</evidence>
<comment type="caution">
    <text evidence="2">The sequence shown here is derived from an EMBL/GenBank/DDBJ whole genome shotgun (WGS) entry which is preliminary data.</text>
</comment>
<evidence type="ECO:0000313" key="3">
    <source>
        <dbReference type="Proteomes" id="UP000031599"/>
    </source>
</evidence>
<gene>
    <name evidence="2" type="ORF">DB30_02984</name>
</gene>
<dbReference type="InterPro" id="IPR011009">
    <property type="entry name" value="Kinase-like_dom_sf"/>
</dbReference>